<dbReference type="EMBL" id="JAQNDK010000005">
    <property type="protein sequence ID" value="MDC0684310.1"/>
    <property type="molecule type" value="Genomic_DNA"/>
</dbReference>
<protein>
    <recommendedName>
        <fullName evidence="2">histidine kinase</fullName>
        <ecNumber evidence="2">2.7.13.3</ecNumber>
    </recommendedName>
</protein>
<dbReference type="InterPro" id="IPR003661">
    <property type="entry name" value="HisK_dim/P_dom"/>
</dbReference>
<keyword evidence="5" id="KW-1133">Transmembrane helix</keyword>
<dbReference type="SUPFAM" id="SSF47384">
    <property type="entry name" value="Homodimeric domain of signal transducing histidine kinase"/>
    <property type="match status" value="1"/>
</dbReference>
<reference evidence="7 8" key="1">
    <citation type="submission" date="2023-01" db="EMBL/GenBank/DDBJ databases">
        <title>Minimal conservation of predation-associated metabolite biosynthetic gene clusters underscores biosynthetic potential of Myxococcota including descriptions for ten novel species: Archangium lansinium sp. nov., Myxococcus landrumus sp. nov., Nannocystis bai.</title>
        <authorList>
            <person name="Ahearne A."/>
            <person name="Stevens C."/>
            <person name="Dowd S."/>
        </authorList>
    </citation>
    <scope>NUCLEOTIDE SEQUENCE [LARGE SCALE GENOMIC DNA]</scope>
    <source>
        <strain evidence="7 8">WIWO2</strain>
    </source>
</reference>
<dbReference type="InterPro" id="IPR036097">
    <property type="entry name" value="HisK_dim/P_sf"/>
</dbReference>
<dbReference type="InterPro" id="IPR036890">
    <property type="entry name" value="HATPase_C_sf"/>
</dbReference>
<dbReference type="PANTHER" id="PTHR43547:SF2">
    <property type="entry name" value="HYBRID SIGNAL TRANSDUCTION HISTIDINE KINASE C"/>
    <property type="match status" value="1"/>
</dbReference>
<dbReference type="CDD" id="cd00082">
    <property type="entry name" value="HisKA"/>
    <property type="match status" value="1"/>
</dbReference>
<keyword evidence="5" id="KW-0812">Transmembrane</keyword>
<dbReference type="SUPFAM" id="SSF55874">
    <property type="entry name" value="ATPase domain of HSP90 chaperone/DNA topoisomerase II/histidine kinase"/>
    <property type="match status" value="1"/>
</dbReference>
<evidence type="ECO:0000259" key="6">
    <source>
        <dbReference type="PROSITE" id="PS50109"/>
    </source>
</evidence>
<dbReference type="SMART" id="SM00387">
    <property type="entry name" value="HATPase_c"/>
    <property type="match status" value="1"/>
</dbReference>
<feature type="transmembrane region" description="Helical" evidence="5">
    <location>
        <begin position="91"/>
        <end position="112"/>
    </location>
</feature>
<sequence>MDAGHLDRALESPSVRARMQSSFQPWSLDAGPDPAKSSAPPAARRRLAVLLSGPKPPSWDTADRWLIQLRWGAIAGMVATTVAGRKLVPDLGLAPLIVGIAAIAAANIAWTFRVQRARRTDGGEPSGREPAQDHARAQLVGDVLANAWMLWFSGGLANPFAVFLAFHIALSGLLCPRRTTVLVGLLTLAAIAVLTYAAPLPLDAAPLGGERIRRLGDLVSLTSLTLFLGFFVVVYAHRLEELRQQSQRNERLAMLGRMVGGMSHELSTPLATILLASKDLVDVARETGSEDAARMAETVAGEARRASDIIGLMRGQIRLDQRLEPLELTRFVRDLTKVELARLGYRGALAFDTPRPVQADVLRPALCQVLVNLLANAAEATAGSAEQRIEVSVVERGDVCEIAVSDNGPGLNPDIAGRLGEPFQTTKMEQGGMGLGLYISSMMASRMNAVLRMESVETGGAKATLRLRLDGSTDPMDADLPGALKRSGAA</sequence>
<organism evidence="7 8">
    <name type="scientific">Sorangium atrum</name>
    <dbReference type="NCBI Taxonomy" id="2995308"/>
    <lineage>
        <taxon>Bacteria</taxon>
        <taxon>Pseudomonadati</taxon>
        <taxon>Myxococcota</taxon>
        <taxon>Polyangia</taxon>
        <taxon>Polyangiales</taxon>
        <taxon>Polyangiaceae</taxon>
        <taxon>Sorangium</taxon>
    </lineage>
</organism>
<dbReference type="Gene3D" id="1.10.287.130">
    <property type="match status" value="1"/>
</dbReference>
<feature type="domain" description="Histidine kinase" evidence="6">
    <location>
        <begin position="261"/>
        <end position="471"/>
    </location>
</feature>
<dbReference type="EC" id="2.7.13.3" evidence="2"/>
<comment type="caution">
    <text evidence="7">The sequence shown here is derived from an EMBL/GenBank/DDBJ whole genome shotgun (WGS) entry which is preliminary data.</text>
</comment>
<evidence type="ECO:0000313" key="8">
    <source>
        <dbReference type="Proteomes" id="UP001217485"/>
    </source>
</evidence>
<evidence type="ECO:0000256" key="1">
    <source>
        <dbReference type="ARBA" id="ARBA00000085"/>
    </source>
</evidence>
<feature type="compositionally biased region" description="Basic and acidic residues" evidence="4">
    <location>
        <begin position="1"/>
        <end position="10"/>
    </location>
</feature>
<dbReference type="Proteomes" id="UP001217485">
    <property type="component" value="Unassembled WGS sequence"/>
</dbReference>
<proteinExistence type="predicted"/>
<dbReference type="Pfam" id="PF02518">
    <property type="entry name" value="HATPase_c"/>
    <property type="match status" value="1"/>
</dbReference>
<feature type="transmembrane region" description="Helical" evidence="5">
    <location>
        <begin position="218"/>
        <end position="236"/>
    </location>
</feature>
<evidence type="ECO:0000256" key="3">
    <source>
        <dbReference type="ARBA" id="ARBA00022553"/>
    </source>
</evidence>
<dbReference type="InterPro" id="IPR003594">
    <property type="entry name" value="HATPase_dom"/>
</dbReference>
<feature type="transmembrane region" description="Helical" evidence="5">
    <location>
        <begin position="148"/>
        <end position="169"/>
    </location>
</feature>
<keyword evidence="5" id="KW-0472">Membrane</keyword>
<evidence type="ECO:0000313" key="7">
    <source>
        <dbReference type="EMBL" id="MDC0684310.1"/>
    </source>
</evidence>
<evidence type="ECO:0000256" key="4">
    <source>
        <dbReference type="SAM" id="MobiDB-lite"/>
    </source>
</evidence>
<feature type="region of interest" description="Disordered" evidence="4">
    <location>
        <begin position="470"/>
        <end position="490"/>
    </location>
</feature>
<dbReference type="SMART" id="SM00388">
    <property type="entry name" value="HisKA"/>
    <property type="match status" value="1"/>
</dbReference>
<dbReference type="RefSeq" id="WP_272102432.1">
    <property type="nucleotide sequence ID" value="NZ_JAQNDK010000005.1"/>
</dbReference>
<dbReference type="Pfam" id="PF00512">
    <property type="entry name" value="HisKA"/>
    <property type="match status" value="1"/>
</dbReference>
<dbReference type="PRINTS" id="PR00344">
    <property type="entry name" value="BCTRLSENSOR"/>
</dbReference>
<keyword evidence="7" id="KW-0067">ATP-binding</keyword>
<dbReference type="InterPro" id="IPR005467">
    <property type="entry name" value="His_kinase_dom"/>
</dbReference>
<keyword evidence="7" id="KW-0547">Nucleotide-binding</keyword>
<keyword evidence="3" id="KW-0597">Phosphoprotein</keyword>
<evidence type="ECO:0000256" key="2">
    <source>
        <dbReference type="ARBA" id="ARBA00012438"/>
    </source>
</evidence>
<feature type="region of interest" description="Disordered" evidence="4">
    <location>
        <begin position="1"/>
        <end position="41"/>
    </location>
</feature>
<dbReference type="GO" id="GO:0005524">
    <property type="term" value="F:ATP binding"/>
    <property type="evidence" value="ECO:0007669"/>
    <property type="project" value="UniProtKB-KW"/>
</dbReference>
<keyword evidence="8" id="KW-1185">Reference proteome</keyword>
<dbReference type="PANTHER" id="PTHR43547">
    <property type="entry name" value="TWO-COMPONENT HISTIDINE KINASE"/>
    <property type="match status" value="1"/>
</dbReference>
<dbReference type="Gene3D" id="3.30.565.10">
    <property type="entry name" value="Histidine kinase-like ATPase, C-terminal domain"/>
    <property type="match status" value="1"/>
</dbReference>
<comment type="catalytic activity">
    <reaction evidence="1">
        <text>ATP + protein L-histidine = ADP + protein N-phospho-L-histidine.</text>
        <dbReference type="EC" id="2.7.13.3"/>
    </reaction>
</comment>
<dbReference type="InterPro" id="IPR004358">
    <property type="entry name" value="Sig_transdc_His_kin-like_C"/>
</dbReference>
<dbReference type="PROSITE" id="PS50109">
    <property type="entry name" value="HIS_KIN"/>
    <property type="match status" value="1"/>
</dbReference>
<feature type="transmembrane region" description="Helical" evidence="5">
    <location>
        <begin position="181"/>
        <end position="198"/>
    </location>
</feature>
<accession>A0ABT5CEQ8</accession>
<evidence type="ECO:0000256" key="5">
    <source>
        <dbReference type="SAM" id="Phobius"/>
    </source>
</evidence>
<gene>
    <name evidence="7" type="ORF">POL72_41695</name>
</gene>
<name>A0ABT5CEQ8_9BACT</name>